<protein>
    <submittedName>
        <fullName evidence="1">Uncharacterized protein</fullName>
    </submittedName>
</protein>
<evidence type="ECO:0000313" key="2">
    <source>
        <dbReference type="Proteomes" id="UP000623467"/>
    </source>
</evidence>
<accession>A0A8H6YXC4</accession>
<comment type="caution">
    <text evidence="1">The sequence shown here is derived from an EMBL/GenBank/DDBJ whole genome shotgun (WGS) entry which is preliminary data.</text>
</comment>
<dbReference type="OrthoDB" id="3145912at2759"/>
<sequence>MSLNPSPFLPPELEREIFENAALMYPETVNNLLLVSHRVRDWIERIKYRIVAPKSLLSAMCRPRGLLRLIQSRSKPASFFRDRVQHLFVEGLDAERLDQVLSLCSGIQSLVLFRSLRHVPSLNATRPRQLALLLDDLYEDGRSPHMPMFAFVTHLDLFDTEYPNTTAGDVLAHLALMPALTHLSMWQGSMRPLALTEVLARCGRLKALIGQPEELVPDLLLFPDDVRFVSMLLSDEYVHEWAIGIQGGLDFWARADAFIAKRRRGEIKPRSRCWIEDGDFI</sequence>
<organism evidence="1 2">
    <name type="scientific">Mycena sanguinolenta</name>
    <dbReference type="NCBI Taxonomy" id="230812"/>
    <lineage>
        <taxon>Eukaryota</taxon>
        <taxon>Fungi</taxon>
        <taxon>Dikarya</taxon>
        <taxon>Basidiomycota</taxon>
        <taxon>Agaricomycotina</taxon>
        <taxon>Agaricomycetes</taxon>
        <taxon>Agaricomycetidae</taxon>
        <taxon>Agaricales</taxon>
        <taxon>Marasmiineae</taxon>
        <taxon>Mycenaceae</taxon>
        <taxon>Mycena</taxon>
    </lineage>
</organism>
<proteinExistence type="predicted"/>
<gene>
    <name evidence="1" type="ORF">MSAN_00953400</name>
</gene>
<keyword evidence="2" id="KW-1185">Reference proteome</keyword>
<evidence type="ECO:0000313" key="1">
    <source>
        <dbReference type="EMBL" id="KAF7366947.1"/>
    </source>
</evidence>
<name>A0A8H6YXC4_9AGAR</name>
<dbReference type="EMBL" id="JACAZH010000006">
    <property type="protein sequence ID" value="KAF7366947.1"/>
    <property type="molecule type" value="Genomic_DNA"/>
</dbReference>
<dbReference type="AlphaFoldDB" id="A0A8H6YXC4"/>
<dbReference type="Proteomes" id="UP000623467">
    <property type="component" value="Unassembled WGS sequence"/>
</dbReference>
<reference evidence="1" key="1">
    <citation type="submission" date="2020-05" db="EMBL/GenBank/DDBJ databases">
        <title>Mycena genomes resolve the evolution of fungal bioluminescence.</title>
        <authorList>
            <person name="Tsai I.J."/>
        </authorList>
    </citation>
    <scope>NUCLEOTIDE SEQUENCE</scope>
    <source>
        <strain evidence="1">160909Yilan</strain>
    </source>
</reference>